<protein>
    <recommendedName>
        <fullName evidence="3">Lipoprotein</fullName>
    </recommendedName>
</protein>
<dbReference type="EMBL" id="CP071091">
    <property type="protein sequence ID" value="QSQ15287.1"/>
    <property type="molecule type" value="Genomic_DNA"/>
</dbReference>
<evidence type="ECO:0000313" key="1">
    <source>
        <dbReference type="EMBL" id="QSQ15287.1"/>
    </source>
</evidence>
<reference evidence="1 2" key="1">
    <citation type="submission" date="2021-02" db="EMBL/GenBank/DDBJ databases">
        <title>De Novo genome assembly of isolated myxobacteria.</title>
        <authorList>
            <person name="Stevens D.C."/>
        </authorList>
    </citation>
    <scope>NUCLEOTIDE SEQUENCE [LARGE SCALE GENOMIC DNA]</scope>
    <source>
        <strain evidence="1 2">SCHIC003</strain>
    </source>
</reference>
<accession>A0ABX7N933</accession>
<organism evidence="1 2">
    <name type="scientific">Myxococcus landrumensis</name>
    <dbReference type="NCBI Taxonomy" id="2813577"/>
    <lineage>
        <taxon>Bacteria</taxon>
        <taxon>Pseudomonadati</taxon>
        <taxon>Myxococcota</taxon>
        <taxon>Myxococcia</taxon>
        <taxon>Myxococcales</taxon>
        <taxon>Cystobacterineae</taxon>
        <taxon>Myxococcaceae</taxon>
        <taxon>Myxococcus</taxon>
    </lineage>
</organism>
<sequence length="215" mass="22571">MTTSPCSPTTSRTSTLLHRTLPALPLTLALALTACGDELSPERVPPESAWVTFRAGSPSALRTVSFDLYPGAFLRRPEGAPPYLSVCAMYSPDGSVGLDGDSTACITLELDKEVLGTGPRKLMLAGQSHFSAEGRTVAFTPGKGHAPEVTSVVAGVFCAFAGPTDTRQEVSGRLVLEENSDTRLRGYVVATSVGKTVGGCFGDKTEANLSFDITR</sequence>
<gene>
    <name evidence="1" type="ORF">JY572_04150</name>
</gene>
<name>A0ABX7N933_9BACT</name>
<dbReference type="RefSeq" id="WP_206717003.1">
    <property type="nucleotide sequence ID" value="NZ_CP071091.1"/>
</dbReference>
<dbReference type="Proteomes" id="UP000663090">
    <property type="component" value="Chromosome"/>
</dbReference>
<proteinExistence type="predicted"/>
<evidence type="ECO:0008006" key="3">
    <source>
        <dbReference type="Google" id="ProtNLM"/>
    </source>
</evidence>
<keyword evidence="2" id="KW-1185">Reference proteome</keyword>
<evidence type="ECO:0000313" key="2">
    <source>
        <dbReference type="Proteomes" id="UP000663090"/>
    </source>
</evidence>